<evidence type="ECO:0000313" key="3">
    <source>
        <dbReference type="Proteomes" id="UP001204524"/>
    </source>
</evidence>
<accession>A0ABT1KRY0</accession>
<organism evidence="2 3">
    <name type="scientific">Nocardioides pinisoli</name>
    <dbReference type="NCBI Taxonomy" id="2950279"/>
    <lineage>
        <taxon>Bacteria</taxon>
        <taxon>Bacillati</taxon>
        <taxon>Actinomycetota</taxon>
        <taxon>Actinomycetes</taxon>
        <taxon>Propionibacteriales</taxon>
        <taxon>Nocardioidaceae</taxon>
        <taxon>Nocardioides</taxon>
    </lineage>
</organism>
<dbReference type="EMBL" id="JANARS010000001">
    <property type="protein sequence ID" value="MCP3420500.1"/>
    <property type="molecule type" value="Genomic_DNA"/>
</dbReference>
<gene>
    <name evidence="2" type="ORF">NCI01_01700</name>
</gene>
<evidence type="ECO:0000313" key="2">
    <source>
        <dbReference type="EMBL" id="MCP3420500.1"/>
    </source>
</evidence>
<feature type="transmembrane region" description="Helical" evidence="1">
    <location>
        <begin position="22"/>
        <end position="42"/>
    </location>
</feature>
<comment type="caution">
    <text evidence="2">The sequence shown here is derived from an EMBL/GenBank/DDBJ whole genome shotgun (WGS) entry which is preliminary data.</text>
</comment>
<feature type="transmembrane region" description="Helical" evidence="1">
    <location>
        <begin position="184"/>
        <end position="203"/>
    </location>
</feature>
<evidence type="ECO:0008006" key="4">
    <source>
        <dbReference type="Google" id="ProtNLM"/>
    </source>
</evidence>
<feature type="transmembrane region" description="Helical" evidence="1">
    <location>
        <begin position="69"/>
        <end position="91"/>
    </location>
</feature>
<feature type="transmembrane region" description="Helical" evidence="1">
    <location>
        <begin position="209"/>
        <end position="226"/>
    </location>
</feature>
<keyword evidence="1" id="KW-0472">Membrane</keyword>
<feature type="transmembrane region" description="Helical" evidence="1">
    <location>
        <begin position="159"/>
        <end position="177"/>
    </location>
</feature>
<evidence type="ECO:0000256" key="1">
    <source>
        <dbReference type="SAM" id="Phobius"/>
    </source>
</evidence>
<name>A0ABT1KRY0_9ACTN</name>
<dbReference type="RefSeq" id="WP_254179733.1">
    <property type="nucleotide sequence ID" value="NZ_JANARS010000001.1"/>
</dbReference>
<proteinExistence type="predicted"/>
<reference evidence="2 3" key="1">
    <citation type="submission" date="2022-06" db="EMBL/GenBank/DDBJ databases">
        <authorList>
            <person name="So Y."/>
        </authorList>
    </citation>
    <scope>NUCLEOTIDE SEQUENCE [LARGE SCALE GENOMIC DNA]</scope>
    <source>
        <strain evidence="2 3">STR3</strain>
    </source>
</reference>
<feature type="transmembrane region" description="Helical" evidence="1">
    <location>
        <begin position="103"/>
        <end position="125"/>
    </location>
</feature>
<keyword evidence="1" id="KW-1133">Transmembrane helix</keyword>
<sequence>MHTTPTPARTEESGTAAGGGRFALWPLWAAAAGVLGMVSTVVTDTRVDADEDFDFPVAAEDLATMDYDLFRVGGFTGYLTVICLVVFLALWRHRVEQRFSWSVGASVVTFGVGVSAAALTLAYGWKGALGNYGHGRPEAGTYDDAGLYTYYVMNDFSPYLSWLGVLIASGGLAWMAFREGLVSKVLGALCVLLSGGTMLAVGITGVPGLPVVAALGMAIAGVWLAFGRSAITQPDAP</sequence>
<keyword evidence="1" id="KW-0812">Transmembrane</keyword>
<keyword evidence="3" id="KW-1185">Reference proteome</keyword>
<protein>
    <recommendedName>
        <fullName evidence="4">DUF4386 family protein</fullName>
    </recommendedName>
</protein>
<dbReference type="Proteomes" id="UP001204524">
    <property type="component" value="Unassembled WGS sequence"/>
</dbReference>